<reference evidence="2" key="1">
    <citation type="submission" date="2022-09" db="EMBL/GenBank/DDBJ databases">
        <title>Emergence of IncN[pMLST15] plasmids harboring a novel non-Tn4401-elements driving KPC-2 carbapenem-resistance.</title>
        <authorList>
            <person name="Yao Y."/>
            <person name="Falgenhauer L."/>
            <person name="Falgenhauer J."/>
            <person name="Imirzalioglu C."/>
            <person name="Chakraborty T."/>
        </authorList>
    </citation>
    <scope>NUCLEOTIDE SEQUENCE</scope>
    <source>
        <strain evidence="2">NRZ-32446</strain>
        <plasmid evidence="2">pEC32446-KPC2</plasmid>
    </source>
</reference>
<dbReference type="EMBL" id="CP104950">
    <property type="protein sequence ID" value="UYA94240.1"/>
    <property type="molecule type" value="Genomic_DNA"/>
</dbReference>
<dbReference type="AlphaFoldDB" id="A0A9Q9T128"/>
<feature type="compositionally biased region" description="Basic residues" evidence="1">
    <location>
        <begin position="7"/>
        <end position="24"/>
    </location>
</feature>
<organism evidence="2">
    <name type="scientific">Escherichia coli</name>
    <dbReference type="NCBI Taxonomy" id="562"/>
    <lineage>
        <taxon>Bacteria</taxon>
        <taxon>Pseudomonadati</taxon>
        <taxon>Pseudomonadota</taxon>
        <taxon>Gammaproteobacteria</taxon>
        <taxon>Enterobacterales</taxon>
        <taxon>Enterobacteriaceae</taxon>
        <taxon>Escherichia</taxon>
    </lineage>
</organism>
<evidence type="ECO:0000313" key="2">
    <source>
        <dbReference type="EMBL" id="UYA94240.1"/>
    </source>
</evidence>
<accession>A0A9Q9T128</accession>
<evidence type="ECO:0000256" key="1">
    <source>
        <dbReference type="SAM" id="MobiDB-lite"/>
    </source>
</evidence>
<proteinExistence type="predicted"/>
<sequence>MGGFPQQRRRGKVGGFHRTRRHGKVGGFSATAAQDGPADFHG</sequence>
<gene>
    <name evidence="2" type="ORF">KKS20_p00010</name>
</gene>
<name>A0A9Q9T128_ECOLX</name>
<geneLocation type="plasmid" evidence="2">
    <name>pEC32446-KPC2</name>
</geneLocation>
<keyword evidence="2" id="KW-0614">Plasmid</keyword>
<feature type="region of interest" description="Disordered" evidence="1">
    <location>
        <begin position="1"/>
        <end position="42"/>
    </location>
</feature>
<protein>
    <submittedName>
        <fullName evidence="2">Uncharacterized protein</fullName>
    </submittedName>
</protein>